<organism evidence="3 4">
    <name type="scientific">Helianthus annuus</name>
    <name type="common">Common sunflower</name>
    <dbReference type="NCBI Taxonomy" id="4232"/>
    <lineage>
        <taxon>Eukaryota</taxon>
        <taxon>Viridiplantae</taxon>
        <taxon>Streptophyta</taxon>
        <taxon>Embryophyta</taxon>
        <taxon>Tracheophyta</taxon>
        <taxon>Spermatophyta</taxon>
        <taxon>Magnoliopsida</taxon>
        <taxon>eudicotyledons</taxon>
        <taxon>Gunneridae</taxon>
        <taxon>Pentapetalae</taxon>
        <taxon>asterids</taxon>
        <taxon>campanulids</taxon>
        <taxon>Asterales</taxon>
        <taxon>Asteraceae</taxon>
        <taxon>Asteroideae</taxon>
        <taxon>Heliantheae alliance</taxon>
        <taxon>Heliantheae</taxon>
        <taxon>Helianthus</taxon>
    </lineage>
</organism>
<evidence type="ECO:0000256" key="1">
    <source>
        <dbReference type="PROSITE-ProRule" id="PRU00266"/>
    </source>
</evidence>
<dbReference type="SUPFAM" id="SSF54768">
    <property type="entry name" value="dsRNA-binding domain-like"/>
    <property type="match status" value="1"/>
</dbReference>
<dbReference type="OrthoDB" id="1726303at2759"/>
<dbReference type="Pfam" id="PF00035">
    <property type="entry name" value="dsrm"/>
    <property type="match status" value="1"/>
</dbReference>
<dbReference type="GO" id="GO:0016787">
    <property type="term" value="F:hydrolase activity"/>
    <property type="evidence" value="ECO:0007669"/>
    <property type="project" value="UniProtKB-KW"/>
</dbReference>
<dbReference type="EMBL" id="MNCJ02000328">
    <property type="protein sequence ID" value="KAF5771546.1"/>
    <property type="molecule type" value="Genomic_DNA"/>
</dbReference>
<feature type="domain" description="DRBM" evidence="2">
    <location>
        <begin position="1"/>
        <end position="66"/>
    </location>
</feature>
<dbReference type="Gramene" id="mRNA:HanXRQr2_Chr13g0566221">
    <property type="protein sequence ID" value="mRNA:HanXRQr2_Chr13g0566221"/>
    <property type="gene ID" value="HanXRQr2_Chr13g0566221"/>
</dbReference>
<dbReference type="PROSITE" id="PS50137">
    <property type="entry name" value="DS_RBD"/>
    <property type="match status" value="1"/>
</dbReference>
<reference evidence="3" key="1">
    <citation type="journal article" date="2017" name="Nature">
        <title>The sunflower genome provides insights into oil metabolism, flowering and Asterid evolution.</title>
        <authorList>
            <person name="Badouin H."/>
            <person name="Gouzy J."/>
            <person name="Grassa C.J."/>
            <person name="Murat F."/>
            <person name="Staton S.E."/>
            <person name="Cottret L."/>
            <person name="Lelandais-Briere C."/>
            <person name="Owens G.L."/>
            <person name="Carrere S."/>
            <person name="Mayjonade B."/>
            <person name="Legrand L."/>
            <person name="Gill N."/>
            <person name="Kane N.C."/>
            <person name="Bowers J.E."/>
            <person name="Hubner S."/>
            <person name="Bellec A."/>
            <person name="Berard A."/>
            <person name="Berges H."/>
            <person name="Blanchet N."/>
            <person name="Boniface M.C."/>
            <person name="Brunel D."/>
            <person name="Catrice O."/>
            <person name="Chaidir N."/>
            <person name="Claudel C."/>
            <person name="Donnadieu C."/>
            <person name="Faraut T."/>
            <person name="Fievet G."/>
            <person name="Helmstetter N."/>
            <person name="King M."/>
            <person name="Knapp S.J."/>
            <person name="Lai Z."/>
            <person name="Le Paslier M.C."/>
            <person name="Lippi Y."/>
            <person name="Lorenzon L."/>
            <person name="Mandel J.R."/>
            <person name="Marage G."/>
            <person name="Marchand G."/>
            <person name="Marquand E."/>
            <person name="Bret-Mestries E."/>
            <person name="Morien E."/>
            <person name="Nambeesan S."/>
            <person name="Nguyen T."/>
            <person name="Pegot-Espagnet P."/>
            <person name="Pouilly N."/>
            <person name="Raftis F."/>
            <person name="Sallet E."/>
            <person name="Schiex T."/>
            <person name="Thomas J."/>
            <person name="Vandecasteele C."/>
            <person name="Vares D."/>
            <person name="Vear F."/>
            <person name="Vautrin S."/>
            <person name="Crespi M."/>
            <person name="Mangin B."/>
            <person name="Burke J.M."/>
            <person name="Salse J."/>
            <person name="Munos S."/>
            <person name="Vincourt P."/>
            <person name="Rieseberg L.H."/>
            <person name="Langlade N.B."/>
        </authorList>
    </citation>
    <scope>NUCLEOTIDE SEQUENCE</scope>
    <source>
        <tissue evidence="3">Leaves</tissue>
    </source>
</reference>
<gene>
    <name evidence="3" type="ORF">HanXRQr2_Chr13g0566221</name>
</gene>
<dbReference type="Gene3D" id="3.30.160.20">
    <property type="match status" value="1"/>
</dbReference>
<reference evidence="3" key="2">
    <citation type="submission" date="2020-06" db="EMBL/GenBank/DDBJ databases">
        <title>Helianthus annuus Genome sequencing and assembly Release 2.</title>
        <authorList>
            <person name="Gouzy J."/>
            <person name="Langlade N."/>
            <person name="Munos S."/>
        </authorList>
    </citation>
    <scope>NUCLEOTIDE SEQUENCE</scope>
    <source>
        <tissue evidence="3">Leaves</tissue>
    </source>
</reference>
<evidence type="ECO:0000259" key="2">
    <source>
        <dbReference type="PROSITE" id="PS50137"/>
    </source>
</evidence>
<sequence length="132" mass="15335">MQKMCSIEGLRMTFQPQPQVSIGMGVNNELYTQVEIDGDLWGKGVGMKWDEAKMHAAEAAFQNLKAKIGQFSQKRQLSSRCRYGWNFLYYWSHNGIKDWLDGIDKKSCYNAGLGGYSWYFYYGHILLWLQIV</sequence>
<keyword evidence="1" id="KW-0694">RNA-binding</keyword>
<comment type="caution">
    <text evidence="3">The sequence shown here is derived from an EMBL/GenBank/DDBJ whole genome shotgun (WGS) entry which is preliminary data.</text>
</comment>
<dbReference type="GO" id="GO:0003723">
    <property type="term" value="F:RNA binding"/>
    <property type="evidence" value="ECO:0007669"/>
    <property type="project" value="UniProtKB-UniRule"/>
</dbReference>
<evidence type="ECO:0000313" key="3">
    <source>
        <dbReference type="EMBL" id="KAF5771546.1"/>
    </source>
</evidence>
<dbReference type="Proteomes" id="UP000215914">
    <property type="component" value="Unassembled WGS sequence"/>
</dbReference>
<accession>A0A9K3EFA0</accession>
<keyword evidence="3" id="KW-0378">Hydrolase</keyword>
<protein>
    <recommendedName>
        <fullName evidence="2">DRBM domain-containing protein</fullName>
    </recommendedName>
</protein>
<dbReference type="AlphaFoldDB" id="A0A9K3EFA0"/>
<keyword evidence="4" id="KW-1185">Reference proteome</keyword>
<name>A0A9K3EFA0_HELAN</name>
<proteinExistence type="predicted"/>
<dbReference type="InterPro" id="IPR014720">
    <property type="entry name" value="dsRBD_dom"/>
</dbReference>
<evidence type="ECO:0000313" key="4">
    <source>
        <dbReference type="Proteomes" id="UP000215914"/>
    </source>
</evidence>